<evidence type="ECO:0000313" key="1">
    <source>
        <dbReference type="EMBL" id="KAF8820264.1"/>
    </source>
</evidence>
<reference evidence="1 2" key="1">
    <citation type="journal article" date="2020" name="bioRxiv">
        <title>Metabolic contributions of an alphaproteobacterial endosymbiont in the apicomplexan Cardiosporidium cionae.</title>
        <authorList>
            <person name="Hunter E.S."/>
            <person name="Paight C.J."/>
            <person name="Lane C.E."/>
        </authorList>
    </citation>
    <scope>NUCLEOTIDE SEQUENCE [LARGE SCALE GENOMIC DNA]</scope>
    <source>
        <strain evidence="1">ESH_2018</strain>
    </source>
</reference>
<dbReference type="EMBL" id="JADAQX010000432">
    <property type="protein sequence ID" value="KAF8820264.1"/>
    <property type="molecule type" value="Genomic_DNA"/>
</dbReference>
<accession>A0ABQ7J8H2</accession>
<protein>
    <submittedName>
        <fullName evidence="1">Asparagine-rich protein</fullName>
    </submittedName>
</protein>
<evidence type="ECO:0000313" key="2">
    <source>
        <dbReference type="Proteomes" id="UP000823046"/>
    </source>
</evidence>
<name>A0ABQ7J8H2_9APIC</name>
<keyword evidence="2" id="KW-1185">Reference proteome</keyword>
<proteinExistence type="predicted"/>
<gene>
    <name evidence="1" type="ORF">IE077_003357</name>
</gene>
<sequence>MAEFDPNFSALDQDSVLDIYTVFSILNCHFEKERLARVKNSMQLEIHENCNKTSDECTMMVYVSWVPKDARCRYMKTLPKNELQREKIPAYLHAKMKMFEVLNRLGFVDIDTILFHPPRGSHIKIKFSSLDCIDAFLRRYQMTPERWKDDMFQEFNIPSKSAESVRDLRIERAMYKKRPIDKIAQFPI</sequence>
<organism evidence="1 2">
    <name type="scientific">Cardiosporidium cionae</name>
    <dbReference type="NCBI Taxonomy" id="476202"/>
    <lineage>
        <taxon>Eukaryota</taxon>
        <taxon>Sar</taxon>
        <taxon>Alveolata</taxon>
        <taxon>Apicomplexa</taxon>
        <taxon>Aconoidasida</taxon>
        <taxon>Nephromycida</taxon>
        <taxon>Cardiosporidium</taxon>
    </lineage>
</organism>
<comment type="caution">
    <text evidence="1">The sequence shown here is derived from an EMBL/GenBank/DDBJ whole genome shotgun (WGS) entry which is preliminary data.</text>
</comment>
<dbReference type="Proteomes" id="UP000823046">
    <property type="component" value="Unassembled WGS sequence"/>
</dbReference>